<dbReference type="EMBL" id="HACG01014996">
    <property type="protein sequence ID" value="CEK61861.1"/>
    <property type="molecule type" value="Transcribed_RNA"/>
</dbReference>
<feature type="compositionally biased region" description="Polar residues" evidence="1">
    <location>
        <begin position="1"/>
        <end position="15"/>
    </location>
</feature>
<dbReference type="PANTHER" id="PTHR48465">
    <property type="entry name" value="PROTEIN SSUH2 HOMOLOG"/>
    <property type="match status" value="1"/>
</dbReference>
<reference evidence="2" key="1">
    <citation type="submission" date="2014-12" db="EMBL/GenBank/DDBJ databases">
        <title>Insight into the proteome of Arion vulgaris.</title>
        <authorList>
            <person name="Aradska J."/>
            <person name="Bulat T."/>
            <person name="Smidak R."/>
            <person name="Sarate P."/>
            <person name="Gangsoo J."/>
            <person name="Sialana F."/>
            <person name="Bilban M."/>
            <person name="Lubec G."/>
        </authorList>
    </citation>
    <scope>NUCLEOTIDE SEQUENCE</scope>
    <source>
        <tissue evidence="2">Skin</tissue>
    </source>
</reference>
<accession>A0A0B6Z1P1</accession>
<gene>
    <name evidence="2" type="primary">ORF43506</name>
</gene>
<dbReference type="PANTHER" id="PTHR48465:SF1">
    <property type="entry name" value="PROTEIN SSUH2 HOMOLOG"/>
    <property type="match status" value="1"/>
</dbReference>
<dbReference type="InterPro" id="IPR036280">
    <property type="entry name" value="Multihaem_cyt_sf"/>
</dbReference>
<dbReference type="AlphaFoldDB" id="A0A0B6Z1P1"/>
<evidence type="ECO:0008006" key="3">
    <source>
        <dbReference type="Google" id="ProtNLM"/>
    </source>
</evidence>
<evidence type="ECO:0000256" key="1">
    <source>
        <dbReference type="SAM" id="MobiDB-lite"/>
    </source>
</evidence>
<feature type="region of interest" description="Disordered" evidence="1">
    <location>
        <begin position="1"/>
        <end position="73"/>
    </location>
</feature>
<proteinExistence type="predicted"/>
<protein>
    <recommendedName>
        <fullName evidence="3">Protein SSUH2 homolog</fullName>
    </recommendedName>
</protein>
<dbReference type="SUPFAM" id="SSF48695">
    <property type="entry name" value="Multiheme cytochromes"/>
    <property type="match status" value="1"/>
</dbReference>
<name>A0A0B6Z1P1_9EUPU</name>
<sequence>MNENTALIGSATPQYSGAAFYPQGQAADSFPPDDKSSQLNTPYSQGGGSFPADAEGQDAEPTAPPTESMDQLPGYRNIGFDEANLAPPSYLEAVKGPPPTRQNIQSASTISNDDAREAILQHVSEHCCYGKTPAKEMNFTSMTSSSAFHYTLETYGEARATKWASEPYTGVGLIVTGSPPGPWDIQAQPPQMFKTSSLDVEVPNTASVKPCYKCHASGFRRCYTCMGSGRNRCTSCHGTGRVHDHRDGHHHHRSCTFCHGGWKRCYVCSGSGRLTCQKCQGRANLRWFILLTIKWTNHLDDHIVERSALPDILIRDVRGQTAFEEISPRVWPVNHFPEQEINSASNTLVSQHGSQFTSERILMQRQRVRVVPVTEVFYHYKDKNSTFFVYGDEHKVHAPDYPAKWCCGCSVL</sequence>
<dbReference type="InterPro" id="IPR052789">
    <property type="entry name" value="SSUH2_homolog"/>
</dbReference>
<evidence type="ECO:0000313" key="2">
    <source>
        <dbReference type="EMBL" id="CEK61861.1"/>
    </source>
</evidence>
<organism evidence="2">
    <name type="scientific">Arion vulgaris</name>
    <dbReference type="NCBI Taxonomy" id="1028688"/>
    <lineage>
        <taxon>Eukaryota</taxon>
        <taxon>Metazoa</taxon>
        <taxon>Spiralia</taxon>
        <taxon>Lophotrochozoa</taxon>
        <taxon>Mollusca</taxon>
        <taxon>Gastropoda</taxon>
        <taxon>Heterobranchia</taxon>
        <taxon>Euthyneura</taxon>
        <taxon>Panpulmonata</taxon>
        <taxon>Eupulmonata</taxon>
        <taxon>Stylommatophora</taxon>
        <taxon>Helicina</taxon>
        <taxon>Arionoidea</taxon>
        <taxon>Arionidae</taxon>
        <taxon>Arion</taxon>
    </lineage>
</organism>